<sequence length="255" mass="26517">MTGVAVEVAGLTKRYGEVTAVRDLSFVVRPGAVTAFLGPNGAGKSTTLRMIVGLVAPSSGTARIGGRPYRSIPRPSSVVGAAFPGAAVHPRHTARAHLRVYAAMGGYPDRRVDELLDLLELTGAADRHVAGFSTGMRQRLGLATALLGDPPVLLLDEPGNGLDPAGIAWLRTFLRGLADAGRTVLVSSHALAEVQQSADDVVLVSDGRLVAAGGYDELAATAGLPVQRPAAEPAGLERLFLDLTAQRRGDDRCNS</sequence>
<feature type="domain" description="ABC transporter" evidence="5">
    <location>
        <begin position="6"/>
        <end position="231"/>
    </location>
</feature>
<dbReference type="PANTHER" id="PTHR43335:SF4">
    <property type="entry name" value="ABC TRANSPORTER, ATP-BINDING PROTEIN"/>
    <property type="match status" value="1"/>
</dbReference>
<organism evidence="6 7">
    <name type="scientific">Actinocatenispora comari</name>
    <dbReference type="NCBI Taxonomy" id="2807577"/>
    <lineage>
        <taxon>Bacteria</taxon>
        <taxon>Bacillati</taxon>
        <taxon>Actinomycetota</taxon>
        <taxon>Actinomycetes</taxon>
        <taxon>Micromonosporales</taxon>
        <taxon>Micromonosporaceae</taxon>
        <taxon>Actinocatenispora</taxon>
    </lineage>
</organism>
<keyword evidence="4" id="KW-0067">ATP-binding</keyword>
<evidence type="ECO:0000259" key="5">
    <source>
        <dbReference type="PROSITE" id="PS50893"/>
    </source>
</evidence>
<dbReference type="GO" id="GO:0005524">
    <property type="term" value="F:ATP binding"/>
    <property type="evidence" value="ECO:0007669"/>
    <property type="project" value="UniProtKB-KW"/>
</dbReference>
<dbReference type="Pfam" id="PF00005">
    <property type="entry name" value="ABC_tran"/>
    <property type="match status" value="1"/>
</dbReference>
<dbReference type="GO" id="GO:0016887">
    <property type="term" value="F:ATP hydrolysis activity"/>
    <property type="evidence" value="ECO:0007669"/>
    <property type="project" value="InterPro"/>
</dbReference>
<evidence type="ECO:0000313" key="6">
    <source>
        <dbReference type="EMBL" id="GIL27561.1"/>
    </source>
</evidence>
<dbReference type="Gene3D" id="3.40.50.300">
    <property type="entry name" value="P-loop containing nucleotide triphosphate hydrolases"/>
    <property type="match status" value="1"/>
</dbReference>
<protein>
    <recommendedName>
        <fullName evidence="5">ABC transporter domain-containing protein</fullName>
    </recommendedName>
</protein>
<evidence type="ECO:0000256" key="1">
    <source>
        <dbReference type="ARBA" id="ARBA00005417"/>
    </source>
</evidence>
<dbReference type="SMART" id="SM00382">
    <property type="entry name" value="AAA"/>
    <property type="match status" value="1"/>
</dbReference>
<dbReference type="RefSeq" id="WP_207125311.1">
    <property type="nucleotide sequence ID" value="NZ_BOPO01000049.1"/>
</dbReference>
<reference evidence="7" key="1">
    <citation type="journal article" date="2021" name="Int. J. Syst. Evol. Microbiol.">
        <title>Actinocatenispora comari sp. nov., an endophytic actinomycete isolated from aerial parts of Comarum salesowianum.</title>
        <authorList>
            <person name="Oyunbileg N."/>
            <person name="Iizaka Y."/>
            <person name="Hamada M."/>
            <person name="Davaapurev B.O."/>
            <person name="Fukumoto A."/>
            <person name="Tsetseg B."/>
            <person name="Kato F."/>
            <person name="Tamura T."/>
            <person name="Batkhuu J."/>
            <person name="Anzai Y."/>
        </authorList>
    </citation>
    <scope>NUCLEOTIDE SEQUENCE [LARGE SCALE GENOMIC DNA]</scope>
    <source>
        <strain evidence="7">NUM-2625</strain>
    </source>
</reference>
<comment type="similarity">
    <text evidence="1">Belongs to the ABC transporter superfamily.</text>
</comment>
<dbReference type="InterPro" id="IPR003593">
    <property type="entry name" value="AAA+_ATPase"/>
</dbReference>
<dbReference type="InterPro" id="IPR003439">
    <property type="entry name" value="ABC_transporter-like_ATP-bd"/>
</dbReference>
<accession>A0A8J4EKN1</accession>
<keyword evidence="2" id="KW-0813">Transport</keyword>
<evidence type="ECO:0000256" key="2">
    <source>
        <dbReference type="ARBA" id="ARBA00022448"/>
    </source>
</evidence>
<proteinExistence type="inferred from homology"/>
<dbReference type="SUPFAM" id="SSF52540">
    <property type="entry name" value="P-loop containing nucleoside triphosphate hydrolases"/>
    <property type="match status" value="1"/>
</dbReference>
<keyword evidence="7" id="KW-1185">Reference proteome</keyword>
<dbReference type="PANTHER" id="PTHR43335">
    <property type="entry name" value="ABC TRANSPORTER, ATP-BINDING PROTEIN"/>
    <property type="match status" value="1"/>
</dbReference>
<keyword evidence="3" id="KW-0547">Nucleotide-binding</keyword>
<evidence type="ECO:0000256" key="4">
    <source>
        <dbReference type="ARBA" id="ARBA00022840"/>
    </source>
</evidence>
<dbReference type="InterPro" id="IPR027417">
    <property type="entry name" value="P-loop_NTPase"/>
</dbReference>
<gene>
    <name evidence="6" type="ORF">NUM_28150</name>
</gene>
<evidence type="ECO:0000313" key="7">
    <source>
        <dbReference type="Proteomes" id="UP000614996"/>
    </source>
</evidence>
<dbReference type="EMBL" id="BOPO01000049">
    <property type="protein sequence ID" value="GIL27561.1"/>
    <property type="molecule type" value="Genomic_DNA"/>
</dbReference>
<dbReference type="PROSITE" id="PS50893">
    <property type="entry name" value="ABC_TRANSPORTER_2"/>
    <property type="match status" value="1"/>
</dbReference>
<evidence type="ECO:0000256" key="3">
    <source>
        <dbReference type="ARBA" id="ARBA00022741"/>
    </source>
</evidence>
<dbReference type="AlphaFoldDB" id="A0A8J4EKN1"/>
<comment type="caution">
    <text evidence="6">The sequence shown here is derived from an EMBL/GenBank/DDBJ whole genome shotgun (WGS) entry which is preliminary data.</text>
</comment>
<dbReference type="Proteomes" id="UP000614996">
    <property type="component" value="Unassembled WGS sequence"/>
</dbReference>
<name>A0A8J4EKN1_9ACTN</name>